<feature type="transmembrane region" description="Helical" evidence="1">
    <location>
        <begin position="73"/>
        <end position="100"/>
    </location>
</feature>
<dbReference type="PATRIC" id="fig|999422.3.peg.1504"/>
<feature type="transmembrane region" description="Helical" evidence="1">
    <location>
        <begin position="165"/>
        <end position="181"/>
    </location>
</feature>
<feature type="transmembrane region" description="Helical" evidence="1">
    <location>
        <begin position="346"/>
        <end position="365"/>
    </location>
</feature>
<evidence type="ECO:0000313" key="2">
    <source>
        <dbReference type="EMBL" id="EHO70235.1"/>
    </source>
</evidence>
<feature type="transmembrane region" description="Helical" evidence="1">
    <location>
        <begin position="215"/>
        <end position="234"/>
    </location>
</feature>
<keyword evidence="1" id="KW-0472">Membrane</keyword>
<evidence type="ECO:0000313" key="3">
    <source>
        <dbReference type="Proteomes" id="UP000003167"/>
    </source>
</evidence>
<organism evidence="2 3">
    <name type="scientific">Segatella maculosa OT 289</name>
    <dbReference type="NCBI Taxonomy" id="999422"/>
    <lineage>
        <taxon>Bacteria</taxon>
        <taxon>Pseudomonadati</taxon>
        <taxon>Bacteroidota</taxon>
        <taxon>Bacteroidia</taxon>
        <taxon>Bacteroidales</taxon>
        <taxon>Prevotellaceae</taxon>
        <taxon>Segatella</taxon>
    </lineage>
</organism>
<gene>
    <name evidence="2" type="ORF">HMPREF9944_01442</name>
</gene>
<name>H1HMP8_9BACT</name>
<feature type="transmembrane region" description="Helical" evidence="1">
    <location>
        <begin position="7"/>
        <end position="26"/>
    </location>
</feature>
<reference evidence="2 3" key="1">
    <citation type="submission" date="2011-12" db="EMBL/GenBank/DDBJ databases">
        <title>The Genome Sequence of Prevotella maculosa OT 289.</title>
        <authorList>
            <consortium name="The Broad Institute Genome Sequencing Platform"/>
            <person name="Earl A."/>
            <person name="Ward D."/>
            <person name="Feldgarden M."/>
            <person name="Gevers D."/>
            <person name="Izard J."/>
            <person name="Blanton J.M."/>
            <person name="Mathney J."/>
            <person name="Tanner A.C."/>
            <person name="Dewhirst F.E."/>
            <person name="Young S.K."/>
            <person name="Zeng Q."/>
            <person name="Gargeya S."/>
            <person name="Fitzgerald M."/>
            <person name="Haas B."/>
            <person name="Abouelleil A."/>
            <person name="Alvarado L."/>
            <person name="Arachchi H.M."/>
            <person name="Berlin A."/>
            <person name="Chapman S.B."/>
            <person name="Gearin G."/>
            <person name="Goldberg J."/>
            <person name="Griggs A."/>
            <person name="Gujja S."/>
            <person name="Hansen M."/>
            <person name="Heiman D."/>
            <person name="Howarth C."/>
            <person name="Larimer J."/>
            <person name="Lui A."/>
            <person name="MacDonald P.J.P."/>
            <person name="McCowen C."/>
            <person name="Montmayeur A."/>
            <person name="Murphy C."/>
            <person name="Neiman D."/>
            <person name="Pearson M."/>
            <person name="Priest M."/>
            <person name="Roberts A."/>
            <person name="Saif S."/>
            <person name="Shea T."/>
            <person name="Sisk P."/>
            <person name="Stolte C."/>
            <person name="Sykes S."/>
            <person name="Wortman J."/>
            <person name="Nusbaum C."/>
            <person name="Birren B."/>
        </authorList>
    </citation>
    <scope>NUCLEOTIDE SEQUENCE [LARGE SCALE GENOMIC DNA]</scope>
    <source>
        <strain evidence="2 3">OT 289</strain>
    </source>
</reference>
<feature type="transmembrane region" description="Helical" evidence="1">
    <location>
        <begin position="265"/>
        <end position="288"/>
    </location>
</feature>
<protein>
    <recommendedName>
        <fullName evidence="4">Glycosyltransferase RgtA/B/C/D-like domain-containing protein</fullName>
    </recommendedName>
</protein>
<accession>H1HMP8</accession>
<dbReference type="STRING" id="999422.HMPREF9944_01442"/>
<keyword evidence="1" id="KW-1133">Transmembrane helix</keyword>
<dbReference type="RefSeq" id="WP_008565414.1">
    <property type="nucleotide sequence ID" value="NZ_JH594503.1"/>
</dbReference>
<feature type="transmembrane region" description="Helical" evidence="1">
    <location>
        <begin position="319"/>
        <end position="339"/>
    </location>
</feature>
<feature type="transmembrane region" description="Helical" evidence="1">
    <location>
        <begin position="295"/>
        <end position="313"/>
    </location>
</feature>
<evidence type="ECO:0008006" key="4">
    <source>
        <dbReference type="Google" id="ProtNLM"/>
    </source>
</evidence>
<dbReference type="OrthoDB" id="345761at2"/>
<evidence type="ECO:0000256" key="1">
    <source>
        <dbReference type="SAM" id="Phobius"/>
    </source>
</evidence>
<proteinExistence type="predicted"/>
<dbReference type="EMBL" id="AGEK01000027">
    <property type="protein sequence ID" value="EHO70235.1"/>
    <property type="molecule type" value="Genomic_DNA"/>
</dbReference>
<dbReference type="Proteomes" id="UP000003167">
    <property type="component" value="Unassembled WGS sequence"/>
</dbReference>
<keyword evidence="3" id="KW-1185">Reference proteome</keyword>
<sequence>MKHKSNLWVLLYCVALAFTCLSVYGYTTSPFYHEPGAGDSAIFQLIGKEWVDGKLPYVALWDLKGPIIFFMNYLGYLLTGSRLGVFIVEMVSLTITLYLLWKLLRIGFSAKYSSLLLLFPTFSFAANNVGGNCVEEYLLPLLALSFYLLYQWLSDPDQQQAANHPPKYAFVYGLVLAFSLLTRLTNALGICAAVAVIAFWLMIKGRFKNLFSNLLYFILGFAVLFIPFASYFTFHHAFDEMWYGTFLYNLDYAAASSSELHSLPAILKALIHFADTWLLLFVSVLVLIANPRRRFAGLIWLFVSLFSIVWLLRGNGYPHYGLISLPCICIAFLEVKLMVENASSRAFRGFVISLSALYGLVTTVYCARSYLVFMSLYDENTELARYRTLLGDLPADYRRSFIAYNCNPDLYLYENIVPCYRFFVFQDFECHGSNSLKAKMREEFSGNAKWILVKGHAREIAPILETRYTVFKNDASCDLRLYKLK</sequence>
<dbReference type="HOGENOM" id="CLU_030254_0_0_10"/>
<dbReference type="AlphaFoldDB" id="H1HMP8"/>
<keyword evidence="1" id="KW-0812">Transmembrane</keyword>
<feature type="transmembrane region" description="Helical" evidence="1">
    <location>
        <begin position="137"/>
        <end position="153"/>
    </location>
</feature>
<comment type="caution">
    <text evidence="2">The sequence shown here is derived from an EMBL/GenBank/DDBJ whole genome shotgun (WGS) entry which is preliminary data.</text>
</comment>